<dbReference type="Proteomes" id="UP001595896">
    <property type="component" value="Unassembled WGS sequence"/>
</dbReference>
<dbReference type="SUPFAM" id="SSF141868">
    <property type="entry name" value="EAL domain-like"/>
    <property type="match status" value="1"/>
</dbReference>
<dbReference type="Gene3D" id="3.30.450.20">
    <property type="entry name" value="PAS domain"/>
    <property type="match status" value="1"/>
</dbReference>
<evidence type="ECO:0000313" key="2">
    <source>
        <dbReference type="EMBL" id="MFC4735705.1"/>
    </source>
</evidence>
<dbReference type="RefSeq" id="WP_377908324.1">
    <property type="nucleotide sequence ID" value="NZ_JBHSGK010000003.1"/>
</dbReference>
<gene>
    <name evidence="2" type="ORF">ACFO4L_03815</name>
</gene>
<evidence type="ECO:0000313" key="3">
    <source>
        <dbReference type="Proteomes" id="UP001595896"/>
    </source>
</evidence>
<reference evidence="3" key="1">
    <citation type="journal article" date="2019" name="Int. J. Syst. Evol. Microbiol.">
        <title>The Global Catalogue of Microorganisms (GCM) 10K type strain sequencing project: providing services to taxonomists for standard genome sequencing and annotation.</title>
        <authorList>
            <consortium name="The Broad Institute Genomics Platform"/>
            <consortium name="The Broad Institute Genome Sequencing Center for Infectious Disease"/>
            <person name="Wu L."/>
            <person name="Ma J."/>
        </authorList>
    </citation>
    <scope>NUCLEOTIDE SEQUENCE [LARGE SCALE GENOMIC DNA]</scope>
    <source>
        <strain evidence="3">JCM 12165</strain>
    </source>
</reference>
<dbReference type="PANTHER" id="PTHR33121:SF82">
    <property type="entry name" value="SIGNAL TRANSDUCTION PROTEIN CONTAINING A EAL DOMAIN"/>
    <property type="match status" value="1"/>
</dbReference>
<name>A0ABV9NUH4_9BACI</name>
<dbReference type="Pfam" id="PF00563">
    <property type="entry name" value="EAL"/>
    <property type="match status" value="1"/>
</dbReference>
<dbReference type="InterPro" id="IPR035919">
    <property type="entry name" value="EAL_sf"/>
</dbReference>
<sequence length="401" mass="47104">MNEDDIRQHYNSIDAALKPIIGAEKYRIAGYEVIGCMHKNGETIPLKAFFTSADNDISLKWELDKQLYRLAAEKLLNEQEAVKLFMNMLPEVFTELDAIEDLMELLQEFQGWGLEASQFVVEINSAGLEGRLDELSHSILYLKASGYEVSLDNIKIADTHLEQFAKLEPNIIKIDVSDLKTSSSYTTYSEILDTLSYFARKIGASLHFKGIEDAEQFHVAWRYGGYYYQGEYFGREVQEVLNSSVFEQTVRADIHSFIDRHSRRLKHEREFVKRMDDNLRQLVQTKDSEKMMRDAASTFHKEAFRMYICDEYGYQLSANWTKRSGEWKKDDQAKGKNWSWRVYFLDHMSRMAFNRNGMLSDKYRDIETNELILTYSHPLHSDHFLFIDVDPLFLYEQNWFM</sequence>
<dbReference type="InterPro" id="IPR018842">
    <property type="entry name" value="YkuI_C"/>
</dbReference>
<dbReference type="PROSITE" id="PS50883">
    <property type="entry name" value="EAL"/>
    <property type="match status" value="1"/>
</dbReference>
<dbReference type="Pfam" id="PF10388">
    <property type="entry name" value="YkuI_C"/>
    <property type="match status" value="1"/>
</dbReference>
<keyword evidence="3" id="KW-1185">Reference proteome</keyword>
<dbReference type="EMBL" id="JBHSGK010000003">
    <property type="protein sequence ID" value="MFC4735705.1"/>
    <property type="molecule type" value="Genomic_DNA"/>
</dbReference>
<proteinExistence type="predicted"/>
<dbReference type="PANTHER" id="PTHR33121">
    <property type="entry name" value="CYCLIC DI-GMP PHOSPHODIESTERASE PDEF"/>
    <property type="match status" value="1"/>
</dbReference>
<organism evidence="2 3">
    <name type="scientific">Bacillus daqingensis</name>
    <dbReference type="NCBI Taxonomy" id="872396"/>
    <lineage>
        <taxon>Bacteria</taxon>
        <taxon>Bacillati</taxon>
        <taxon>Bacillota</taxon>
        <taxon>Bacilli</taxon>
        <taxon>Bacillales</taxon>
        <taxon>Bacillaceae</taxon>
        <taxon>Bacillus</taxon>
    </lineage>
</organism>
<protein>
    <submittedName>
        <fullName evidence="2">EAL-associated domain-containing protein</fullName>
    </submittedName>
</protein>
<dbReference type="InterPro" id="IPR001633">
    <property type="entry name" value="EAL_dom"/>
</dbReference>
<dbReference type="SUPFAM" id="SSF103190">
    <property type="entry name" value="Sensory domain-like"/>
    <property type="match status" value="1"/>
</dbReference>
<dbReference type="InterPro" id="IPR029151">
    <property type="entry name" value="Sensor-like_sf"/>
</dbReference>
<evidence type="ECO:0000259" key="1">
    <source>
        <dbReference type="PROSITE" id="PS50883"/>
    </source>
</evidence>
<dbReference type="SMART" id="SM00052">
    <property type="entry name" value="EAL"/>
    <property type="match status" value="1"/>
</dbReference>
<dbReference type="InterPro" id="IPR050706">
    <property type="entry name" value="Cyclic-di-GMP_PDE-like"/>
</dbReference>
<feature type="domain" description="EAL" evidence="1">
    <location>
        <begin position="1"/>
        <end position="250"/>
    </location>
</feature>
<comment type="caution">
    <text evidence="2">The sequence shown here is derived from an EMBL/GenBank/DDBJ whole genome shotgun (WGS) entry which is preliminary data.</text>
</comment>
<accession>A0ABV9NUH4</accession>
<dbReference type="Gene3D" id="3.20.20.450">
    <property type="entry name" value="EAL domain"/>
    <property type="match status" value="1"/>
</dbReference>